<protein>
    <submittedName>
        <fullName evidence="7">TlpA family protein disulfide reductase</fullName>
    </submittedName>
</protein>
<dbReference type="AlphaFoldDB" id="A0A7H0H600"/>
<keyword evidence="4" id="KW-1015">Disulfide bond</keyword>
<dbReference type="KEGG" id="tdf:H9L22_18125"/>
<dbReference type="CDD" id="cd02966">
    <property type="entry name" value="TlpA_like_family"/>
    <property type="match status" value="1"/>
</dbReference>
<dbReference type="EMBL" id="CP060789">
    <property type="protein sequence ID" value="QNP55966.1"/>
    <property type="molecule type" value="Genomic_DNA"/>
</dbReference>
<proteinExistence type="predicted"/>
<dbReference type="InterPro" id="IPR013766">
    <property type="entry name" value="Thioredoxin_domain"/>
</dbReference>
<reference evidence="7 8" key="1">
    <citation type="submission" date="2020-08" db="EMBL/GenBank/DDBJ databases">
        <title>Genome sequence of Tessaracoccus defluvii JCM 17540T.</title>
        <authorList>
            <person name="Hyun D.-W."/>
            <person name="Bae J.-W."/>
        </authorList>
    </citation>
    <scope>NUCLEOTIDE SEQUENCE [LARGE SCALE GENOMIC DNA]</scope>
    <source>
        <strain evidence="7 8">JCM 17540</strain>
    </source>
</reference>
<dbReference type="PANTHER" id="PTHR42852:SF6">
    <property type="entry name" value="THIOL:DISULFIDE INTERCHANGE PROTEIN DSBE"/>
    <property type="match status" value="1"/>
</dbReference>
<dbReference type="Proteomes" id="UP000516117">
    <property type="component" value="Chromosome"/>
</dbReference>
<accession>A0A7H0H600</accession>
<feature type="domain" description="Thioredoxin" evidence="6">
    <location>
        <begin position="88"/>
        <end position="229"/>
    </location>
</feature>
<keyword evidence="3" id="KW-0735">Signal-anchor</keyword>
<dbReference type="SUPFAM" id="SSF52833">
    <property type="entry name" value="Thioredoxin-like"/>
    <property type="match status" value="1"/>
</dbReference>
<dbReference type="PROSITE" id="PS51352">
    <property type="entry name" value="THIOREDOXIN_2"/>
    <property type="match status" value="1"/>
</dbReference>
<evidence type="ECO:0000256" key="4">
    <source>
        <dbReference type="ARBA" id="ARBA00023157"/>
    </source>
</evidence>
<evidence type="ECO:0000256" key="5">
    <source>
        <dbReference type="ARBA" id="ARBA00023284"/>
    </source>
</evidence>
<dbReference type="GO" id="GO:0030313">
    <property type="term" value="C:cell envelope"/>
    <property type="evidence" value="ECO:0007669"/>
    <property type="project" value="UniProtKB-SubCell"/>
</dbReference>
<keyword evidence="3" id="KW-0812">Transmembrane</keyword>
<dbReference type="InterPro" id="IPR036249">
    <property type="entry name" value="Thioredoxin-like_sf"/>
</dbReference>
<evidence type="ECO:0000256" key="3">
    <source>
        <dbReference type="ARBA" id="ARBA00022968"/>
    </source>
</evidence>
<evidence type="ECO:0000256" key="1">
    <source>
        <dbReference type="ARBA" id="ARBA00004196"/>
    </source>
</evidence>
<dbReference type="Gene3D" id="3.40.30.10">
    <property type="entry name" value="Glutaredoxin"/>
    <property type="match status" value="1"/>
</dbReference>
<comment type="subcellular location">
    <subcellularLocation>
        <location evidence="1">Cell envelope</location>
    </subcellularLocation>
</comment>
<keyword evidence="5" id="KW-0676">Redox-active center</keyword>
<name>A0A7H0H600_9ACTN</name>
<dbReference type="PROSITE" id="PS00194">
    <property type="entry name" value="THIOREDOXIN_1"/>
    <property type="match status" value="1"/>
</dbReference>
<dbReference type="Pfam" id="PF08534">
    <property type="entry name" value="Redoxin"/>
    <property type="match status" value="1"/>
</dbReference>
<organism evidence="7 8">
    <name type="scientific">Tessaracoccus defluvii</name>
    <dbReference type="NCBI Taxonomy" id="1285901"/>
    <lineage>
        <taxon>Bacteria</taxon>
        <taxon>Bacillati</taxon>
        <taxon>Actinomycetota</taxon>
        <taxon>Actinomycetes</taxon>
        <taxon>Propionibacteriales</taxon>
        <taxon>Propionibacteriaceae</taxon>
        <taxon>Tessaracoccus</taxon>
    </lineage>
</organism>
<dbReference type="InterPro" id="IPR013740">
    <property type="entry name" value="Redoxin"/>
</dbReference>
<gene>
    <name evidence="7" type="ORF">H9L22_18125</name>
</gene>
<dbReference type="InterPro" id="IPR017937">
    <property type="entry name" value="Thioredoxin_CS"/>
</dbReference>
<dbReference type="InterPro" id="IPR050553">
    <property type="entry name" value="Thioredoxin_ResA/DsbE_sf"/>
</dbReference>
<evidence type="ECO:0000313" key="7">
    <source>
        <dbReference type="EMBL" id="QNP55966.1"/>
    </source>
</evidence>
<evidence type="ECO:0000313" key="8">
    <source>
        <dbReference type="Proteomes" id="UP000516117"/>
    </source>
</evidence>
<dbReference type="PANTHER" id="PTHR42852">
    <property type="entry name" value="THIOL:DISULFIDE INTERCHANGE PROTEIN DSBE"/>
    <property type="match status" value="1"/>
</dbReference>
<dbReference type="GO" id="GO:0016491">
    <property type="term" value="F:oxidoreductase activity"/>
    <property type="evidence" value="ECO:0007669"/>
    <property type="project" value="InterPro"/>
</dbReference>
<evidence type="ECO:0000259" key="6">
    <source>
        <dbReference type="PROSITE" id="PS51352"/>
    </source>
</evidence>
<keyword evidence="8" id="KW-1185">Reference proteome</keyword>
<evidence type="ECO:0000256" key="2">
    <source>
        <dbReference type="ARBA" id="ARBA00022748"/>
    </source>
</evidence>
<keyword evidence="2" id="KW-0201">Cytochrome c-type biogenesis</keyword>
<sequence>MHPVLRDELHDPRRPRHRDLLRGARRRPAATRLVGPPVPGGHVRRLAAVALTLLLVGCSGGAGTGDGPAKGDGLGFQTGDGTVTMVDPADRVAAPVLAGPTLDGEEISTADFAGRMIVVNVWGSWCAPCRAEAPHLVEAAEQLGDDVAFLGVNTRDLDRAPAQAFERAFEVTYPSIFDPDGALLLGFAQLPPKAIPSTVVIDEEGRVAARILGQVTATTLTGVVADVREAQ</sequence>
<dbReference type="GO" id="GO:0017004">
    <property type="term" value="P:cytochrome complex assembly"/>
    <property type="evidence" value="ECO:0007669"/>
    <property type="project" value="UniProtKB-KW"/>
</dbReference>